<dbReference type="InterPro" id="IPR052025">
    <property type="entry name" value="Xyloglucanase_GH74"/>
</dbReference>
<accession>A0A1R4F6Y7</accession>
<dbReference type="AlphaFoldDB" id="A0A1R4F6Y7"/>
<dbReference type="RefSeq" id="WP_086994972.1">
    <property type="nucleotide sequence ID" value="NZ_FUHW01000012.1"/>
</dbReference>
<dbReference type="SUPFAM" id="SSF110296">
    <property type="entry name" value="Oligoxyloglucan reducing end-specific cellobiohydrolase"/>
    <property type="match status" value="1"/>
</dbReference>
<evidence type="ECO:0000313" key="2">
    <source>
        <dbReference type="Proteomes" id="UP000195913"/>
    </source>
</evidence>
<evidence type="ECO:0008006" key="3">
    <source>
        <dbReference type="Google" id="ProtNLM"/>
    </source>
</evidence>
<organism evidence="1 2">
    <name type="scientific">Arthrobacter rhombi</name>
    <dbReference type="NCBI Taxonomy" id="71253"/>
    <lineage>
        <taxon>Bacteria</taxon>
        <taxon>Bacillati</taxon>
        <taxon>Actinomycetota</taxon>
        <taxon>Actinomycetes</taxon>
        <taxon>Micrococcales</taxon>
        <taxon>Micrococcaceae</taxon>
        <taxon>Arthrobacter</taxon>
    </lineage>
</organism>
<dbReference type="PANTHER" id="PTHR43739:SF5">
    <property type="entry name" value="EXO-ALPHA-SIALIDASE"/>
    <property type="match status" value="1"/>
</dbReference>
<sequence length="364" mass="39402">MTTTVIAIGTKKGLWIATSENRRDFTLGEPHFLNLEVPSVAIDNRGPRPRILAGINDWHWGPTVVHSDDLGVTWSEPEDGAIAFPADTGAALERVWHLQPDTDERPGVIWAGCEPTSVWKSTDGGESFELNRGLWDHPHRPDWGAGFGGAAVHTIIPHRVDPQTVHVAMSTGGVYCSHDGGTTWQPRNRGISAGFMPDEEPEFGQCVHRITADAANPDRLYAQNHGGVYRTDDAGEQWNDIAAGLPSDFGFTFLAHPRTPDTAWTLPLVADIQRVPAGGRLSLYRTSDAGASWTEQHHGLPDNEYNVVLRDAADIDAPDPEGSAGLYLGTRGGEIHASNDEGNTFHQVASRLPDVLSLRAGSVG</sequence>
<dbReference type="InterPro" id="IPR002860">
    <property type="entry name" value="BNR_rpt"/>
</dbReference>
<dbReference type="Pfam" id="PF02012">
    <property type="entry name" value="BNR"/>
    <property type="match status" value="1"/>
</dbReference>
<dbReference type="Gene3D" id="2.130.10.10">
    <property type="entry name" value="YVTN repeat-like/Quinoprotein amine dehydrogenase"/>
    <property type="match status" value="1"/>
</dbReference>
<dbReference type="Proteomes" id="UP000195913">
    <property type="component" value="Unassembled WGS sequence"/>
</dbReference>
<evidence type="ECO:0000313" key="1">
    <source>
        <dbReference type="EMBL" id="SJM51665.1"/>
    </source>
</evidence>
<reference evidence="1 2" key="1">
    <citation type="submission" date="2017-02" db="EMBL/GenBank/DDBJ databases">
        <authorList>
            <person name="Peterson S.W."/>
        </authorList>
    </citation>
    <scope>NUCLEOTIDE SEQUENCE [LARGE SCALE GENOMIC DNA]</scope>
    <source>
        <strain evidence="1 2">B Ar 00.02</strain>
    </source>
</reference>
<gene>
    <name evidence="1" type="ORF">FM101_02535</name>
</gene>
<proteinExistence type="predicted"/>
<dbReference type="CDD" id="cd15482">
    <property type="entry name" value="Sialidase_non-viral"/>
    <property type="match status" value="1"/>
</dbReference>
<dbReference type="GO" id="GO:0010411">
    <property type="term" value="P:xyloglucan metabolic process"/>
    <property type="evidence" value="ECO:0007669"/>
    <property type="project" value="TreeGrafter"/>
</dbReference>
<protein>
    <recommendedName>
        <fullName evidence="3">Glycosyl hydrolase, BNR repeat</fullName>
    </recommendedName>
</protein>
<dbReference type="InterPro" id="IPR015943">
    <property type="entry name" value="WD40/YVTN_repeat-like_dom_sf"/>
</dbReference>
<dbReference type="EMBL" id="FUHW01000012">
    <property type="protein sequence ID" value="SJM51665.1"/>
    <property type="molecule type" value="Genomic_DNA"/>
</dbReference>
<dbReference type="PANTHER" id="PTHR43739">
    <property type="entry name" value="XYLOGLUCANASE (EUROFUNG)"/>
    <property type="match status" value="1"/>
</dbReference>
<name>A0A1R4F6Y7_9MICC</name>
<keyword evidence="2" id="KW-1185">Reference proteome</keyword>